<dbReference type="Proteomes" id="UP000077752">
    <property type="component" value="Unassembled WGS sequence"/>
</dbReference>
<sequence>MTQRSTATRRQWGDGSLLAVVMSPVMPVWDEGRFFEPMIAPLVKAGYRVLVFDTLSLLDDADESLPAFAQRWHAELTTLGHIDLLAGSALGGALVQSLLGLPIGQQIGKVLLLSSPALADGILDGRLGRMADLAQLGELERALQLLDEWVQPASRIQPSGPIEIDPASAALQARRLHLGFRLLNRLDVRQASEAFGGSLLTVYGEQSQLVRSINVHTHARARHHRLAIPGGGMRPLLDAPGLVLRSVREHLGIDLEVAA</sequence>
<evidence type="ECO:0008006" key="3">
    <source>
        <dbReference type="Google" id="ProtNLM"/>
    </source>
</evidence>
<reference evidence="1 2" key="1">
    <citation type="submission" date="2016-03" db="EMBL/GenBank/DDBJ databases">
        <title>Draft Genome Assembly of Pseudomonas putida strain CBF10-2.</title>
        <authorList>
            <person name="Iyer R.S."/>
            <person name="Damania A."/>
        </authorList>
    </citation>
    <scope>NUCLEOTIDE SEQUENCE [LARGE SCALE GENOMIC DNA]</scope>
    <source>
        <strain evidence="1 2">CBF10-2</strain>
    </source>
</reference>
<evidence type="ECO:0000313" key="2">
    <source>
        <dbReference type="Proteomes" id="UP000077752"/>
    </source>
</evidence>
<comment type="caution">
    <text evidence="1">The sequence shown here is derived from an EMBL/GenBank/DDBJ whole genome shotgun (WGS) entry which is preliminary data.</text>
</comment>
<evidence type="ECO:0000313" key="1">
    <source>
        <dbReference type="EMBL" id="OAI92659.1"/>
    </source>
</evidence>
<dbReference type="Gene3D" id="3.40.50.1820">
    <property type="entry name" value="alpha/beta hydrolase"/>
    <property type="match status" value="1"/>
</dbReference>
<dbReference type="RefSeq" id="WP_064302916.1">
    <property type="nucleotide sequence ID" value="NZ_LUCV01000017.1"/>
</dbReference>
<name>A0A177SPE4_PSEPU</name>
<protein>
    <recommendedName>
        <fullName evidence="3">Alpha/beta hydrolase</fullName>
    </recommendedName>
</protein>
<dbReference type="SUPFAM" id="SSF53474">
    <property type="entry name" value="alpha/beta-Hydrolases"/>
    <property type="match status" value="1"/>
</dbReference>
<proteinExistence type="predicted"/>
<dbReference type="AlphaFoldDB" id="A0A177SPE4"/>
<accession>A0A177SPE4</accession>
<dbReference type="InterPro" id="IPR029058">
    <property type="entry name" value="AB_hydrolase_fold"/>
</dbReference>
<dbReference type="EMBL" id="LUCV01000017">
    <property type="protein sequence ID" value="OAI92659.1"/>
    <property type="molecule type" value="Genomic_DNA"/>
</dbReference>
<gene>
    <name evidence="1" type="ORF">AYO28_17865</name>
</gene>
<organism evidence="1 2">
    <name type="scientific">Pseudomonas putida</name>
    <name type="common">Arthrobacter siderocapsulatus</name>
    <dbReference type="NCBI Taxonomy" id="303"/>
    <lineage>
        <taxon>Bacteria</taxon>
        <taxon>Pseudomonadati</taxon>
        <taxon>Pseudomonadota</taxon>
        <taxon>Gammaproteobacteria</taxon>
        <taxon>Pseudomonadales</taxon>
        <taxon>Pseudomonadaceae</taxon>
        <taxon>Pseudomonas</taxon>
    </lineage>
</organism>